<keyword evidence="1" id="KW-0472">Membrane</keyword>
<feature type="domain" description="Protein FecR C-terminal" evidence="3">
    <location>
        <begin position="262"/>
        <end position="327"/>
    </location>
</feature>
<reference evidence="4 6" key="1">
    <citation type="submission" date="2019-02" db="EMBL/GenBank/DDBJ databases">
        <title>Pedobacter sp. RP-3-8 sp. nov., isolated from Arctic soil.</title>
        <authorList>
            <person name="Dahal R.H."/>
        </authorList>
    </citation>
    <scope>NUCLEOTIDE SEQUENCE [LARGE SCALE GENOMIC DNA]</scope>
    <source>
        <strain evidence="4 6">RP-3-8</strain>
    </source>
</reference>
<evidence type="ECO:0000313" key="5">
    <source>
        <dbReference type="EMBL" id="TKC59951.1"/>
    </source>
</evidence>
<dbReference type="AlphaFoldDB" id="A0A4V2MHY1"/>
<dbReference type="RefSeq" id="WP_131611428.1">
    <property type="nucleotide sequence ID" value="NZ_SJSM01000021.1"/>
</dbReference>
<evidence type="ECO:0000259" key="3">
    <source>
        <dbReference type="Pfam" id="PF16344"/>
    </source>
</evidence>
<dbReference type="PIRSF" id="PIRSF018266">
    <property type="entry name" value="FecR"/>
    <property type="match status" value="1"/>
</dbReference>
<name>A0A4V2MHY1_9SPHI</name>
<dbReference type="GO" id="GO:0016989">
    <property type="term" value="F:sigma factor antagonist activity"/>
    <property type="evidence" value="ECO:0007669"/>
    <property type="project" value="TreeGrafter"/>
</dbReference>
<evidence type="ECO:0000313" key="6">
    <source>
        <dbReference type="Proteomes" id="UP000291117"/>
    </source>
</evidence>
<dbReference type="Pfam" id="PF16344">
    <property type="entry name" value="FecR_C"/>
    <property type="match status" value="1"/>
</dbReference>
<gene>
    <name evidence="4" type="ORF">EZ444_22085</name>
    <name evidence="5" type="ORF">FBD94_13560</name>
</gene>
<accession>A0A4V2MHY1</accession>
<proteinExistence type="predicted"/>
<evidence type="ECO:0000259" key="2">
    <source>
        <dbReference type="Pfam" id="PF04773"/>
    </source>
</evidence>
<sequence>MEEKEQLKYLYSLYLNNQCNATELKQFFDLLNKSNTDLELLALMSNTWDQTNALPEEGLIPPFLKTEAQQVKLHPTRKPYLGLQKWIGVAALLLLFTGAYFYRSAITQIFNTAPKYQLAAASNQRKQLQLADGTKVWLSPNSKLSYPDKFEGAERLVSLDGEAFFEVSHDTKHPFIIKSGEVSTTVLGTSFNVSAYARQHTIDVTLVTGRVAVALNTENNTQRDTITANQRITVDKMTSKITKLNYPDASTFLSKRLGLYEYKGATLEEVGSDLENQYNIKIQLDQELSSKAFYGNLNMTSPLNETLNKLCIVMEAKWKKEGERYTIIK</sequence>
<protein>
    <submittedName>
        <fullName evidence="4">FecR family protein</fullName>
    </submittedName>
</protein>
<evidence type="ECO:0000313" key="7">
    <source>
        <dbReference type="Proteomes" id="UP000309594"/>
    </source>
</evidence>
<evidence type="ECO:0000256" key="1">
    <source>
        <dbReference type="SAM" id="Phobius"/>
    </source>
</evidence>
<reference evidence="5 7" key="2">
    <citation type="submission" date="2019-04" db="EMBL/GenBank/DDBJ databases">
        <title>Pedobacter sp. RP-1-16 sp. nov., isolated from Arctic soil.</title>
        <authorList>
            <person name="Dahal R.H."/>
            <person name="Kim D.-U."/>
        </authorList>
    </citation>
    <scope>NUCLEOTIDE SEQUENCE [LARGE SCALE GENOMIC DNA]</scope>
    <source>
        <strain evidence="5 7">RP-1-16</strain>
    </source>
</reference>
<dbReference type="PANTHER" id="PTHR30273:SF2">
    <property type="entry name" value="PROTEIN FECR"/>
    <property type="match status" value="1"/>
</dbReference>
<dbReference type="EMBL" id="SJSM01000021">
    <property type="protein sequence ID" value="TCC88356.1"/>
    <property type="molecule type" value="Genomic_DNA"/>
</dbReference>
<comment type="caution">
    <text evidence="4">The sequence shown here is derived from an EMBL/GenBank/DDBJ whole genome shotgun (WGS) entry which is preliminary data.</text>
</comment>
<organism evidence="4 6">
    <name type="scientific">Pedobacter hiemivivus</name>
    <dbReference type="NCBI Taxonomy" id="2530454"/>
    <lineage>
        <taxon>Bacteria</taxon>
        <taxon>Pseudomonadati</taxon>
        <taxon>Bacteroidota</taxon>
        <taxon>Sphingobacteriia</taxon>
        <taxon>Sphingobacteriales</taxon>
        <taxon>Sphingobacteriaceae</taxon>
        <taxon>Pedobacter</taxon>
    </lineage>
</organism>
<accession>A0A4U1G7W7</accession>
<dbReference type="Gene3D" id="2.60.120.1440">
    <property type="match status" value="1"/>
</dbReference>
<feature type="transmembrane region" description="Helical" evidence="1">
    <location>
        <begin position="86"/>
        <end position="102"/>
    </location>
</feature>
<dbReference type="Proteomes" id="UP000291117">
    <property type="component" value="Unassembled WGS sequence"/>
</dbReference>
<keyword evidence="1" id="KW-0812">Transmembrane</keyword>
<keyword evidence="6" id="KW-1185">Reference proteome</keyword>
<keyword evidence="1" id="KW-1133">Transmembrane helix</keyword>
<evidence type="ECO:0000313" key="4">
    <source>
        <dbReference type="EMBL" id="TCC88356.1"/>
    </source>
</evidence>
<dbReference type="InterPro" id="IPR006860">
    <property type="entry name" value="FecR"/>
</dbReference>
<dbReference type="Proteomes" id="UP000309594">
    <property type="component" value="Unassembled WGS sequence"/>
</dbReference>
<dbReference type="InterPro" id="IPR012373">
    <property type="entry name" value="Ferrdict_sens_TM"/>
</dbReference>
<dbReference type="Gene3D" id="3.55.50.30">
    <property type="match status" value="1"/>
</dbReference>
<dbReference type="Pfam" id="PF04773">
    <property type="entry name" value="FecR"/>
    <property type="match status" value="1"/>
</dbReference>
<dbReference type="EMBL" id="SWDX01000005">
    <property type="protein sequence ID" value="TKC59951.1"/>
    <property type="molecule type" value="Genomic_DNA"/>
</dbReference>
<dbReference type="OrthoDB" id="645173at2"/>
<dbReference type="FunFam" id="2.60.120.1440:FF:000001">
    <property type="entry name" value="Putative anti-sigma factor"/>
    <property type="match status" value="1"/>
</dbReference>
<dbReference type="PANTHER" id="PTHR30273">
    <property type="entry name" value="PERIPLASMIC SIGNAL SENSOR AND SIGMA FACTOR ACTIVATOR FECR-RELATED"/>
    <property type="match status" value="1"/>
</dbReference>
<feature type="domain" description="FecR protein" evidence="2">
    <location>
        <begin position="118"/>
        <end position="211"/>
    </location>
</feature>
<dbReference type="InterPro" id="IPR032508">
    <property type="entry name" value="FecR_C"/>
</dbReference>